<gene>
    <name evidence="5" type="ORF">FKZ61_15740</name>
</gene>
<keyword evidence="6" id="KW-1185">Reference proteome</keyword>
<dbReference type="SUPFAM" id="SSF48179">
    <property type="entry name" value="6-phosphogluconate dehydrogenase C-terminal domain-like"/>
    <property type="match status" value="1"/>
</dbReference>
<sequence length="332" mass="36140">MAKPKITIIGLGLIGASFGLALQKEEADFEIVGHDKEPEVAQGARRTQAVHRTEWNLHRACEHADMILLAVPLSEFEDLFREIAEDLKPGCLVLAATPVLQPAIELADRHLPGHVHFVAGHPVLAGVGGTLSVRADLFDGVVFSLAPGLQTEPAAVQLASDFVERIGATPLFVDAQEHDGIIAAVEQLPQVMAVALMRLSSSSAGWREARRLAGRQFAQATETGAGAQQLFSTLTGNRENILLRIEQLQQELAEWRELLLATPEPDEKHPLLAALEEAMHARTRWEAQALLKNWEESPGTGQSREAEGAGMFRQMFLGGFMGRRPSPGSRKD</sequence>
<evidence type="ECO:0000259" key="4">
    <source>
        <dbReference type="PROSITE" id="PS51176"/>
    </source>
</evidence>
<dbReference type="PANTHER" id="PTHR21363">
    <property type="entry name" value="PREPHENATE DEHYDROGENASE"/>
    <property type="match status" value="1"/>
</dbReference>
<dbReference type="RefSeq" id="WP_141611103.1">
    <property type="nucleotide sequence ID" value="NZ_VIGC02000021.1"/>
</dbReference>
<dbReference type="GO" id="GO:0070403">
    <property type="term" value="F:NAD+ binding"/>
    <property type="evidence" value="ECO:0007669"/>
    <property type="project" value="InterPro"/>
</dbReference>
<evidence type="ECO:0000256" key="1">
    <source>
        <dbReference type="ARBA" id="ARBA00007964"/>
    </source>
</evidence>
<feature type="coiled-coil region" evidence="3">
    <location>
        <begin position="231"/>
        <end position="258"/>
    </location>
</feature>
<dbReference type="InParanoid" id="A0A540VD67"/>
<dbReference type="SUPFAM" id="SSF51735">
    <property type="entry name" value="NAD(P)-binding Rossmann-fold domains"/>
    <property type="match status" value="1"/>
</dbReference>
<dbReference type="GO" id="GO:0006571">
    <property type="term" value="P:tyrosine biosynthetic process"/>
    <property type="evidence" value="ECO:0007669"/>
    <property type="project" value="InterPro"/>
</dbReference>
<reference evidence="5 6" key="1">
    <citation type="submission" date="2019-06" db="EMBL/GenBank/DDBJ databases">
        <title>Genome sequence of Litorilinea aerophila BAA-2444.</title>
        <authorList>
            <person name="Maclea K.S."/>
            <person name="Maurais E.G."/>
            <person name="Iannazzi L.C."/>
        </authorList>
    </citation>
    <scope>NUCLEOTIDE SEQUENCE [LARGE SCALE GENOMIC DNA]</scope>
    <source>
        <strain evidence="5 6">ATCC BAA-2444</strain>
    </source>
</reference>
<dbReference type="InterPro" id="IPR036291">
    <property type="entry name" value="NAD(P)-bd_dom_sf"/>
</dbReference>
<comment type="similarity">
    <text evidence="1">Belongs to the prephenate/arogenate dehydrogenase family.</text>
</comment>
<dbReference type="PANTHER" id="PTHR21363:SF0">
    <property type="entry name" value="PREPHENATE DEHYDROGENASE [NADP(+)]"/>
    <property type="match status" value="1"/>
</dbReference>
<evidence type="ECO:0000256" key="3">
    <source>
        <dbReference type="SAM" id="Coils"/>
    </source>
</evidence>
<dbReference type="PROSITE" id="PS51176">
    <property type="entry name" value="PDH_ADH"/>
    <property type="match status" value="1"/>
</dbReference>
<dbReference type="OrthoDB" id="9802008at2"/>
<dbReference type="InterPro" id="IPR046826">
    <property type="entry name" value="PDH_N"/>
</dbReference>
<keyword evidence="2" id="KW-0560">Oxidoreductase</keyword>
<keyword evidence="3" id="KW-0175">Coiled coil</keyword>
<feature type="domain" description="Prephenate/arogenate dehydrogenase" evidence="4">
    <location>
        <begin position="4"/>
        <end position="293"/>
    </location>
</feature>
<organism evidence="5 6">
    <name type="scientific">Litorilinea aerophila</name>
    <dbReference type="NCBI Taxonomy" id="1204385"/>
    <lineage>
        <taxon>Bacteria</taxon>
        <taxon>Bacillati</taxon>
        <taxon>Chloroflexota</taxon>
        <taxon>Caldilineae</taxon>
        <taxon>Caldilineales</taxon>
        <taxon>Caldilineaceae</taxon>
        <taxon>Litorilinea</taxon>
    </lineage>
</organism>
<evidence type="ECO:0000313" key="5">
    <source>
        <dbReference type="EMBL" id="TQE94711.1"/>
    </source>
</evidence>
<dbReference type="AlphaFoldDB" id="A0A540VD67"/>
<comment type="caution">
    <text evidence="5">The sequence shown here is derived from an EMBL/GenBank/DDBJ whole genome shotgun (WGS) entry which is preliminary data.</text>
</comment>
<dbReference type="InterPro" id="IPR050812">
    <property type="entry name" value="Preph/Arog_dehydrog"/>
</dbReference>
<dbReference type="Gene3D" id="1.10.3660.10">
    <property type="entry name" value="6-phosphogluconate dehydrogenase C-terminal like domain"/>
    <property type="match status" value="1"/>
</dbReference>
<dbReference type="Proteomes" id="UP000317371">
    <property type="component" value="Unassembled WGS sequence"/>
</dbReference>
<evidence type="ECO:0000256" key="2">
    <source>
        <dbReference type="ARBA" id="ARBA00023002"/>
    </source>
</evidence>
<dbReference type="InterPro" id="IPR003099">
    <property type="entry name" value="Prephen_DH"/>
</dbReference>
<proteinExistence type="inferred from homology"/>
<dbReference type="GO" id="GO:0004665">
    <property type="term" value="F:prephenate dehydrogenase (NADP+) activity"/>
    <property type="evidence" value="ECO:0007669"/>
    <property type="project" value="InterPro"/>
</dbReference>
<dbReference type="Gene3D" id="3.40.50.720">
    <property type="entry name" value="NAD(P)-binding Rossmann-like Domain"/>
    <property type="match status" value="1"/>
</dbReference>
<dbReference type="InterPro" id="IPR008927">
    <property type="entry name" value="6-PGluconate_DH-like_C_sf"/>
</dbReference>
<name>A0A540VD67_9CHLR</name>
<dbReference type="Pfam" id="PF20463">
    <property type="entry name" value="PDH_C"/>
    <property type="match status" value="1"/>
</dbReference>
<accession>A0A540VD67</accession>
<dbReference type="Pfam" id="PF02153">
    <property type="entry name" value="PDH_N"/>
    <property type="match status" value="1"/>
</dbReference>
<protein>
    <submittedName>
        <fullName evidence="5">Prephenate dehydrogenase</fullName>
    </submittedName>
</protein>
<dbReference type="EMBL" id="VIGC01000021">
    <property type="protein sequence ID" value="TQE94711.1"/>
    <property type="molecule type" value="Genomic_DNA"/>
</dbReference>
<evidence type="ECO:0000313" key="6">
    <source>
        <dbReference type="Proteomes" id="UP000317371"/>
    </source>
</evidence>
<dbReference type="InterPro" id="IPR046825">
    <property type="entry name" value="PDH_C"/>
</dbReference>
<dbReference type="GO" id="GO:0008977">
    <property type="term" value="F:prephenate dehydrogenase (NAD+) activity"/>
    <property type="evidence" value="ECO:0007669"/>
    <property type="project" value="InterPro"/>
</dbReference>